<dbReference type="GO" id="GO:0001669">
    <property type="term" value="C:acrosomal vesicle"/>
    <property type="evidence" value="ECO:0007669"/>
    <property type="project" value="TreeGrafter"/>
</dbReference>
<dbReference type="GO" id="GO:0036126">
    <property type="term" value="C:sperm flagellum"/>
    <property type="evidence" value="ECO:0007669"/>
    <property type="project" value="TreeGrafter"/>
</dbReference>
<reference evidence="2 3" key="1">
    <citation type="submission" date="2014-03" db="EMBL/GenBank/DDBJ databases">
        <authorList>
            <person name="Warren W."/>
            <person name="Wilson R.K."/>
        </authorList>
    </citation>
    <scope>NUCLEOTIDE SEQUENCE</scope>
</reference>
<dbReference type="GO" id="GO:0010737">
    <property type="term" value="P:protein kinase A signaling"/>
    <property type="evidence" value="ECO:0007669"/>
    <property type="project" value="TreeGrafter"/>
</dbReference>
<evidence type="ECO:0000256" key="1">
    <source>
        <dbReference type="ARBA" id="ARBA00010954"/>
    </source>
</evidence>
<dbReference type="GeneTree" id="ENSGT00940000161869"/>
<dbReference type="PANTHER" id="PTHR12832">
    <property type="entry name" value="TESTIS-SPECIFIC PROTEIN PBS13 T-COMPLEX 11"/>
    <property type="match status" value="1"/>
</dbReference>
<dbReference type="eggNOG" id="KOG1981">
    <property type="taxonomic scope" value="Eukaryota"/>
</dbReference>
<keyword evidence="3" id="KW-1185">Reference proteome</keyword>
<dbReference type="EMBL" id="AQIB01159793">
    <property type="status" value="NOT_ANNOTATED_CDS"/>
    <property type="molecule type" value="Genomic_DNA"/>
</dbReference>
<proteinExistence type="inferred from homology"/>
<reference evidence="2" key="2">
    <citation type="submission" date="2025-08" db="UniProtKB">
        <authorList>
            <consortium name="Ensembl"/>
        </authorList>
    </citation>
    <scope>IDENTIFICATION</scope>
</reference>
<evidence type="ECO:0000313" key="2">
    <source>
        <dbReference type="Ensembl" id="ENSCSAP00000006140.1"/>
    </source>
</evidence>
<accession>A0A0D9RC01</accession>
<protein>
    <recommendedName>
        <fullName evidence="4">T-complex protein 11 homolog</fullName>
    </recommendedName>
</protein>
<name>A0A0D9RC01_CHLSB</name>
<dbReference type="Proteomes" id="UP000029965">
    <property type="component" value="Chromosome 17"/>
</dbReference>
<dbReference type="Ensembl" id="ENSCSAT00000007983.1">
    <property type="protein sequence ID" value="ENSCSAP00000006140.1"/>
    <property type="gene ID" value="ENSCSAG00000009901.1"/>
</dbReference>
<sequence>MNCDYYMEEKVLPPSSLEGKVKETVHNAFWDHLKEQLSATPPDFSCALELLKEIKEVSDLPFVNVKFLDISSSLECQ</sequence>
<dbReference type="PANTHER" id="PTHR12832:SF14">
    <property type="entry name" value="T-COMPLEX PROTEIN 11 HOMOLOG"/>
    <property type="match status" value="1"/>
</dbReference>
<organism evidence="2 3">
    <name type="scientific">Chlorocebus sabaeus</name>
    <name type="common">Green monkey</name>
    <name type="synonym">Simia sabaea</name>
    <dbReference type="NCBI Taxonomy" id="60711"/>
    <lineage>
        <taxon>Eukaryota</taxon>
        <taxon>Metazoa</taxon>
        <taxon>Chordata</taxon>
        <taxon>Craniata</taxon>
        <taxon>Vertebrata</taxon>
        <taxon>Euteleostomi</taxon>
        <taxon>Mammalia</taxon>
        <taxon>Eutheria</taxon>
        <taxon>Euarchontoglires</taxon>
        <taxon>Primates</taxon>
        <taxon>Haplorrhini</taxon>
        <taxon>Catarrhini</taxon>
        <taxon>Cercopithecidae</taxon>
        <taxon>Cercopithecinae</taxon>
        <taxon>Chlorocebus</taxon>
    </lineage>
</organism>
<dbReference type="InterPro" id="IPR008862">
    <property type="entry name" value="Tcp11"/>
</dbReference>
<comment type="similarity">
    <text evidence="1">Belongs to the TCP11 family.</text>
</comment>
<evidence type="ECO:0000313" key="3">
    <source>
        <dbReference type="Proteomes" id="UP000029965"/>
    </source>
</evidence>
<evidence type="ECO:0008006" key="4">
    <source>
        <dbReference type="Google" id="ProtNLM"/>
    </source>
</evidence>
<dbReference type="AlphaFoldDB" id="A0A0D9RC01"/>
<dbReference type="GO" id="GO:1902490">
    <property type="term" value="P:regulation of sperm capacitation"/>
    <property type="evidence" value="ECO:0007669"/>
    <property type="project" value="TreeGrafter"/>
</dbReference>
<reference evidence="2" key="3">
    <citation type="submission" date="2025-09" db="UniProtKB">
        <authorList>
            <consortium name="Ensembl"/>
        </authorList>
    </citation>
    <scope>IDENTIFICATION</scope>
</reference>
<dbReference type="Pfam" id="PF05794">
    <property type="entry name" value="Tcp11"/>
    <property type="match status" value="1"/>
</dbReference>